<dbReference type="PANTHER" id="PTHR38781">
    <property type="entry name" value="ANTITOXIN DINJ-RELATED"/>
    <property type="match status" value="1"/>
</dbReference>
<evidence type="ECO:0000256" key="1">
    <source>
        <dbReference type="ARBA" id="ARBA00010562"/>
    </source>
</evidence>
<dbReference type="Gene3D" id="1.10.1220.10">
    <property type="entry name" value="Met repressor-like"/>
    <property type="match status" value="1"/>
</dbReference>
<dbReference type="GO" id="GO:0006355">
    <property type="term" value="P:regulation of DNA-templated transcription"/>
    <property type="evidence" value="ECO:0007669"/>
    <property type="project" value="InterPro"/>
</dbReference>
<dbReference type="Pfam" id="PF04221">
    <property type="entry name" value="RelB"/>
    <property type="match status" value="1"/>
</dbReference>
<sequence length="88" mass="9854">MAKGNLTLRMDSELKVQALEPFKALGLDLSTATGIFYRQALRCHGLPFEVKIDEPNETTYKAMESAKNNEDIYGPFDSVKDLMRALDA</sequence>
<reference evidence="3 4" key="1">
    <citation type="submission" date="2018-11" db="EMBL/GenBank/DDBJ databases">
        <title>Genome sequencing of Lachnoanaerobaculum sp. KCOM 2030 (= ChDC B114).</title>
        <authorList>
            <person name="Kook J.-K."/>
            <person name="Park S.-N."/>
            <person name="Lim Y.K."/>
        </authorList>
    </citation>
    <scope>NUCLEOTIDE SEQUENCE [LARGE SCALE GENOMIC DNA]</scope>
    <source>
        <strain evidence="3 4">KCOM 2030</strain>
    </source>
</reference>
<comment type="caution">
    <text evidence="3">The sequence shown here is derived from an EMBL/GenBank/DDBJ whole genome shotgun (WGS) entry which is preliminary data.</text>
</comment>
<proteinExistence type="inferred from homology"/>
<accession>A0A3P3QWY9</accession>
<evidence type="ECO:0000313" key="4">
    <source>
        <dbReference type="Proteomes" id="UP000272490"/>
    </source>
</evidence>
<dbReference type="OrthoDB" id="9804867at2"/>
<dbReference type="EMBL" id="RRCO01000003">
    <property type="protein sequence ID" value="RRJ25655.1"/>
    <property type="molecule type" value="Genomic_DNA"/>
</dbReference>
<evidence type="ECO:0000313" key="3">
    <source>
        <dbReference type="EMBL" id="RRJ25655.1"/>
    </source>
</evidence>
<dbReference type="AlphaFoldDB" id="A0A3P3QWY9"/>
<name>A0A3P3QWY9_9FIRM</name>
<evidence type="ECO:0000256" key="2">
    <source>
        <dbReference type="ARBA" id="ARBA00022649"/>
    </source>
</evidence>
<gene>
    <name evidence="3" type="ORF">EHV10_08500</name>
</gene>
<dbReference type="GO" id="GO:0006351">
    <property type="term" value="P:DNA-templated transcription"/>
    <property type="evidence" value="ECO:0007669"/>
    <property type="project" value="TreeGrafter"/>
</dbReference>
<organism evidence="3 4">
    <name type="scientific">Lachnoanaerobaculum gingivalis</name>
    <dbReference type="NCBI Taxonomy" id="2490855"/>
    <lineage>
        <taxon>Bacteria</taxon>
        <taxon>Bacillati</taxon>
        <taxon>Bacillota</taxon>
        <taxon>Clostridia</taxon>
        <taxon>Lachnospirales</taxon>
        <taxon>Lachnospiraceae</taxon>
        <taxon>Lachnoanaerobaculum</taxon>
    </lineage>
</organism>
<dbReference type="InterPro" id="IPR013321">
    <property type="entry name" value="Arc_rbn_hlx_hlx"/>
</dbReference>
<dbReference type="InterPro" id="IPR007337">
    <property type="entry name" value="RelB/DinJ"/>
</dbReference>
<dbReference type="RefSeq" id="WP_128674278.1">
    <property type="nucleotide sequence ID" value="NZ_RRCO01000003.1"/>
</dbReference>
<comment type="similarity">
    <text evidence="1">Belongs to the RelB/DinJ antitoxin family.</text>
</comment>
<dbReference type="PANTHER" id="PTHR38781:SF1">
    <property type="entry name" value="ANTITOXIN DINJ-RELATED"/>
    <property type="match status" value="1"/>
</dbReference>
<keyword evidence="2" id="KW-1277">Toxin-antitoxin system</keyword>
<dbReference type="Proteomes" id="UP000272490">
    <property type="component" value="Unassembled WGS sequence"/>
</dbReference>
<protein>
    <submittedName>
        <fullName evidence="3">Type II toxin-antitoxin system RelB/DinJ family antitoxin</fullName>
    </submittedName>
</protein>
<dbReference type="NCBIfam" id="TIGR02384">
    <property type="entry name" value="RelB_DinJ"/>
    <property type="match status" value="1"/>
</dbReference>
<keyword evidence="4" id="KW-1185">Reference proteome</keyword>